<gene>
    <name evidence="1" type="ordered locus">AciX9_2628</name>
</gene>
<dbReference type="EMBL" id="CP002480">
    <property type="protein sequence ID" value="ADW69653.1"/>
    <property type="molecule type" value="Genomic_DNA"/>
</dbReference>
<dbReference type="Proteomes" id="UP000000343">
    <property type="component" value="Chromosome"/>
</dbReference>
<keyword evidence="2" id="KW-1185">Reference proteome</keyword>
<dbReference type="HOGENOM" id="CLU_1545462_0_0_0"/>
<name>E8WWI9_GRATM</name>
<dbReference type="KEGG" id="acm:AciX9_2628"/>
<accession>E8WWI9</accession>
<proteinExistence type="predicted"/>
<reference evidence="2" key="1">
    <citation type="submission" date="2011-01" db="EMBL/GenBank/DDBJ databases">
        <title>Complete sequence of chromosome of Acidobacterium sp. MP5ACTX9.</title>
        <authorList>
            <consortium name="US DOE Joint Genome Institute"/>
            <person name="Lucas S."/>
            <person name="Copeland A."/>
            <person name="Lapidus A."/>
            <person name="Cheng J.-F."/>
            <person name="Goodwin L."/>
            <person name="Pitluck S."/>
            <person name="Teshima H."/>
            <person name="Detter J.C."/>
            <person name="Han C."/>
            <person name="Tapia R."/>
            <person name="Land M."/>
            <person name="Hauser L."/>
            <person name="Kyrpides N."/>
            <person name="Ivanova N."/>
            <person name="Ovchinnikova G."/>
            <person name="Pagani I."/>
            <person name="Rawat S.R."/>
            <person name="Mannisto M."/>
            <person name="Haggblom M.M."/>
            <person name="Woyke T."/>
        </authorList>
    </citation>
    <scope>NUCLEOTIDE SEQUENCE [LARGE SCALE GENOMIC DNA]</scope>
    <source>
        <strain evidence="2">MP5ACTX9</strain>
    </source>
</reference>
<protein>
    <submittedName>
        <fullName evidence="1">Uncharacterized protein</fullName>
    </submittedName>
</protein>
<evidence type="ECO:0000313" key="1">
    <source>
        <dbReference type="EMBL" id="ADW69653.1"/>
    </source>
</evidence>
<dbReference type="PaxDb" id="1198114-AciX9_2628"/>
<sequence>MTLPLSSTLTHGDAYRYVAAWAAFDHDSLAHISDNGKEFFGTMGGIDFQYAESDHILHVWGLIMPGAAPFLTTKAEIKQQIDQTAHDHPEETAGAVFDIRTLPWNKQSIAKLEPRLYLRLDLADTSIPTDQAMKRFKNLRDAAYVWHRQKMLEILNDWWAKHPEAAKKYSSAN</sequence>
<organism evidence="2">
    <name type="scientific">Granulicella tundricola (strain ATCC BAA-1859 / DSM 23138 / MP5ACTX9)</name>
    <dbReference type="NCBI Taxonomy" id="1198114"/>
    <lineage>
        <taxon>Bacteria</taxon>
        <taxon>Pseudomonadati</taxon>
        <taxon>Acidobacteriota</taxon>
        <taxon>Terriglobia</taxon>
        <taxon>Terriglobales</taxon>
        <taxon>Acidobacteriaceae</taxon>
        <taxon>Granulicella</taxon>
    </lineage>
</organism>
<dbReference type="AlphaFoldDB" id="E8WWI9"/>
<evidence type="ECO:0000313" key="2">
    <source>
        <dbReference type="Proteomes" id="UP000000343"/>
    </source>
</evidence>
<dbReference type="STRING" id="1198114.AciX9_2628"/>